<feature type="region of interest" description="Disordered" evidence="9">
    <location>
        <begin position="1"/>
        <end position="31"/>
    </location>
</feature>
<dbReference type="GO" id="GO:0090529">
    <property type="term" value="P:cell septum assembly"/>
    <property type="evidence" value="ECO:0007669"/>
    <property type="project" value="InterPro"/>
</dbReference>
<gene>
    <name evidence="8" type="primary">ftsQ</name>
    <name evidence="11" type="ORF">E4099_05485</name>
</gene>
<evidence type="ECO:0000313" key="11">
    <source>
        <dbReference type="EMBL" id="TGB16391.1"/>
    </source>
</evidence>
<evidence type="ECO:0000256" key="5">
    <source>
        <dbReference type="ARBA" id="ARBA00022989"/>
    </source>
</evidence>
<dbReference type="Pfam" id="PF08478">
    <property type="entry name" value="POTRA_1"/>
    <property type="match status" value="1"/>
</dbReference>
<evidence type="ECO:0000256" key="6">
    <source>
        <dbReference type="ARBA" id="ARBA00023136"/>
    </source>
</evidence>
<dbReference type="PANTHER" id="PTHR37820">
    <property type="entry name" value="CELL DIVISION PROTEIN DIVIB"/>
    <property type="match status" value="1"/>
</dbReference>
<evidence type="ECO:0000256" key="8">
    <source>
        <dbReference type="HAMAP-Rule" id="MF_00911"/>
    </source>
</evidence>
<evidence type="ECO:0000256" key="1">
    <source>
        <dbReference type="ARBA" id="ARBA00004370"/>
    </source>
</evidence>
<dbReference type="GO" id="GO:0005886">
    <property type="term" value="C:plasma membrane"/>
    <property type="evidence" value="ECO:0007669"/>
    <property type="project" value="UniProtKB-SubCell"/>
</dbReference>
<dbReference type="GO" id="GO:0032153">
    <property type="term" value="C:cell division site"/>
    <property type="evidence" value="ECO:0007669"/>
    <property type="project" value="UniProtKB-UniRule"/>
</dbReference>
<evidence type="ECO:0000313" key="12">
    <source>
        <dbReference type="Proteomes" id="UP000297948"/>
    </source>
</evidence>
<dbReference type="GO" id="GO:0043093">
    <property type="term" value="P:FtsZ-dependent cytokinesis"/>
    <property type="evidence" value="ECO:0007669"/>
    <property type="project" value="UniProtKB-UniRule"/>
</dbReference>
<dbReference type="AlphaFoldDB" id="A0A4Z0HBD3"/>
<proteinExistence type="inferred from homology"/>
<keyword evidence="6 8" id="KW-0472">Membrane</keyword>
<dbReference type="RefSeq" id="WP_135337796.1">
    <property type="nucleotide sequence ID" value="NZ_JBHLTX010000005.1"/>
</dbReference>
<keyword evidence="2 8" id="KW-1003">Cell membrane</keyword>
<evidence type="ECO:0000256" key="2">
    <source>
        <dbReference type="ARBA" id="ARBA00022475"/>
    </source>
</evidence>
<organism evidence="11 12">
    <name type="scientific">Streptomyces palmae</name>
    <dbReference type="NCBI Taxonomy" id="1701085"/>
    <lineage>
        <taxon>Bacteria</taxon>
        <taxon>Bacillati</taxon>
        <taxon>Actinomycetota</taxon>
        <taxon>Actinomycetes</taxon>
        <taxon>Kitasatosporales</taxon>
        <taxon>Streptomycetaceae</taxon>
        <taxon>Streptomyces</taxon>
    </lineage>
</organism>
<feature type="domain" description="POTRA" evidence="10">
    <location>
        <begin position="65"/>
        <end position="134"/>
    </location>
</feature>
<feature type="transmembrane region" description="Helical" evidence="8">
    <location>
        <begin position="40"/>
        <end position="60"/>
    </location>
</feature>
<keyword evidence="12" id="KW-1185">Reference proteome</keyword>
<dbReference type="HAMAP" id="MF_00911">
    <property type="entry name" value="FtsQ_subfam"/>
    <property type="match status" value="1"/>
</dbReference>
<dbReference type="InterPro" id="IPR005548">
    <property type="entry name" value="Cell_div_FtsQ/DivIB_C"/>
</dbReference>
<keyword evidence="5 8" id="KW-1133">Transmembrane helix</keyword>
<dbReference type="Pfam" id="PF03799">
    <property type="entry name" value="FtsQ_DivIB_C"/>
    <property type="match status" value="1"/>
</dbReference>
<keyword evidence="4 8" id="KW-0812">Transmembrane</keyword>
<dbReference type="InterPro" id="IPR050487">
    <property type="entry name" value="FtsQ_DivIB"/>
</dbReference>
<dbReference type="PROSITE" id="PS51779">
    <property type="entry name" value="POTRA"/>
    <property type="match status" value="1"/>
</dbReference>
<comment type="subcellular location">
    <subcellularLocation>
        <location evidence="8">Cell membrane</location>
        <topology evidence="8">Single-pass type II membrane protein</topology>
    </subcellularLocation>
    <subcellularLocation>
        <location evidence="1">Membrane</location>
    </subcellularLocation>
    <text evidence="8">Localizes to the division septum.</text>
</comment>
<dbReference type="PANTHER" id="PTHR37820:SF1">
    <property type="entry name" value="CELL DIVISION PROTEIN FTSQ"/>
    <property type="match status" value="1"/>
</dbReference>
<dbReference type="Gene3D" id="3.10.20.310">
    <property type="entry name" value="membrane protein fhac"/>
    <property type="match status" value="1"/>
</dbReference>
<keyword evidence="3 8" id="KW-0132">Cell division</keyword>
<dbReference type="InterPro" id="IPR013685">
    <property type="entry name" value="POTRA_FtsQ_type"/>
</dbReference>
<protein>
    <recommendedName>
        <fullName evidence="8">Cell division protein FtsQ</fullName>
    </recommendedName>
</protein>
<keyword evidence="7 8" id="KW-0131">Cell cycle</keyword>
<evidence type="ECO:0000256" key="3">
    <source>
        <dbReference type="ARBA" id="ARBA00022618"/>
    </source>
</evidence>
<sequence length="268" mass="29118">MAGPTTARRGDRRTPRTGARGGGSDGRARRLRQRLPRRRTLLLLLLATALLTGGGTWVLYGSDWLRAERVKVSGTEVLTPEEVRRVADVPLGSPMASVDTGSIERRLRAGLPRIDQVRVSRSWPHTIRVEVDERHPRAVLRSGGRYVEVDRSGVRFATVAERPKGVPVLDLDLGKSSSSRRFGVDRLRREGVRVAAALPASVRRSTQVVRVRSYDSITLELTRDRTVMWGSGESGAAKARSLLALLKAAPEAAHFDVSAPGAPAVAGS</sequence>
<name>A0A4Z0HBD3_9ACTN</name>
<evidence type="ECO:0000256" key="7">
    <source>
        <dbReference type="ARBA" id="ARBA00023306"/>
    </source>
</evidence>
<comment type="caution">
    <text evidence="11">The sequence shown here is derived from an EMBL/GenBank/DDBJ whole genome shotgun (WGS) entry which is preliminary data.</text>
</comment>
<dbReference type="InterPro" id="IPR026579">
    <property type="entry name" value="FtsQ"/>
</dbReference>
<accession>A0A4Z0HBD3</accession>
<dbReference type="EMBL" id="SRID01000029">
    <property type="protein sequence ID" value="TGB16391.1"/>
    <property type="molecule type" value="Genomic_DNA"/>
</dbReference>
<comment type="function">
    <text evidence="8">Essential cell division protein.</text>
</comment>
<evidence type="ECO:0000259" key="10">
    <source>
        <dbReference type="PROSITE" id="PS51779"/>
    </source>
</evidence>
<dbReference type="Proteomes" id="UP000297948">
    <property type="component" value="Unassembled WGS sequence"/>
</dbReference>
<reference evidence="11 12" key="1">
    <citation type="submission" date="2019-03" db="EMBL/GenBank/DDBJ databases">
        <authorList>
            <person name="Gonzalez-Pimentel J.L."/>
        </authorList>
    </citation>
    <scope>NUCLEOTIDE SEQUENCE [LARGE SCALE GENOMIC DNA]</scope>
    <source>
        <strain evidence="11 12">JCM 31289</strain>
    </source>
</reference>
<evidence type="ECO:0000256" key="9">
    <source>
        <dbReference type="SAM" id="MobiDB-lite"/>
    </source>
</evidence>
<dbReference type="OrthoDB" id="9790760at2"/>
<comment type="similarity">
    <text evidence="8">Belongs to the FtsQ/DivIB family. FtsQ subfamily.</text>
</comment>
<evidence type="ECO:0000256" key="4">
    <source>
        <dbReference type="ARBA" id="ARBA00022692"/>
    </source>
</evidence>
<dbReference type="InterPro" id="IPR034746">
    <property type="entry name" value="POTRA"/>
</dbReference>